<evidence type="ECO:0000313" key="1">
    <source>
        <dbReference type="EMBL" id="GFU34000.1"/>
    </source>
</evidence>
<protein>
    <submittedName>
        <fullName evidence="1">Uncharacterized protein</fullName>
    </submittedName>
</protein>
<gene>
    <name evidence="1" type="ORF">NPIL_677191</name>
</gene>
<proteinExistence type="predicted"/>
<evidence type="ECO:0000313" key="2">
    <source>
        <dbReference type="Proteomes" id="UP000887013"/>
    </source>
</evidence>
<reference evidence="1" key="1">
    <citation type="submission" date="2020-08" db="EMBL/GenBank/DDBJ databases">
        <title>Multicomponent nature underlies the extraordinary mechanical properties of spider dragline silk.</title>
        <authorList>
            <person name="Kono N."/>
            <person name="Nakamura H."/>
            <person name="Mori M."/>
            <person name="Yoshida Y."/>
            <person name="Ohtoshi R."/>
            <person name="Malay A.D."/>
            <person name="Moran D.A.P."/>
            <person name="Tomita M."/>
            <person name="Numata K."/>
            <person name="Arakawa K."/>
        </authorList>
    </citation>
    <scope>NUCLEOTIDE SEQUENCE</scope>
</reference>
<dbReference type="AlphaFoldDB" id="A0A8X6UPA5"/>
<dbReference type="OrthoDB" id="10445979at2759"/>
<dbReference type="Proteomes" id="UP000887013">
    <property type="component" value="Unassembled WGS sequence"/>
</dbReference>
<name>A0A8X6UPA5_NEPPI</name>
<sequence length="97" mass="11563">MLDSETATYIGVLQGKEWYKPRDLGKQYDIFHSSKGKSYDGPEKGKWNDSEKRSFNCNWGKQPFGEKKSNNWLSRRIFEKTKISEIKKNNMFHLRIR</sequence>
<keyword evidence="2" id="KW-1185">Reference proteome</keyword>
<comment type="caution">
    <text evidence="1">The sequence shown here is derived from an EMBL/GenBank/DDBJ whole genome shotgun (WGS) entry which is preliminary data.</text>
</comment>
<dbReference type="EMBL" id="BMAW01083427">
    <property type="protein sequence ID" value="GFU34000.1"/>
    <property type="molecule type" value="Genomic_DNA"/>
</dbReference>
<accession>A0A8X6UPA5</accession>
<organism evidence="1 2">
    <name type="scientific">Nephila pilipes</name>
    <name type="common">Giant wood spider</name>
    <name type="synonym">Nephila maculata</name>
    <dbReference type="NCBI Taxonomy" id="299642"/>
    <lineage>
        <taxon>Eukaryota</taxon>
        <taxon>Metazoa</taxon>
        <taxon>Ecdysozoa</taxon>
        <taxon>Arthropoda</taxon>
        <taxon>Chelicerata</taxon>
        <taxon>Arachnida</taxon>
        <taxon>Araneae</taxon>
        <taxon>Araneomorphae</taxon>
        <taxon>Entelegynae</taxon>
        <taxon>Araneoidea</taxon>
        <taxon>Nephilidae</taxon>
        <taxon>Nephila</taxon>
    </lineage>
</organism>